<evidence type="ECO:0000313" key="2">
    <source>
        <dbReference type="Proteomes" id="UP001240697"/>
    </source>
</evidence>
<reference evidence="1 2" key="1">
    <citation type="submission" date="2023-05" db="EMBL/GenBank/DDBJ databases">
        <authorList>
            <person name="Yin Y."/>
            <person name="Lu Z."/>
        </authorList>
    </citation>
    <scope>NUCLEOTIDE SEQUENCE [LARGE SCALE GENOMIC DNA]</scope>
    <source>
        <strain evidence="1 2">ZM22</strain>
    </source>
</reference>
<name>A0ABY8SVV1_9BURK</name>
<dbReference type="RefSeq" id="WP_283488201.1">
    <property type="nucleotide sequence ID" value="NZ_CP125947.1"/>
</dbReference>
<accession>A0ABY8SVV1</accession>
<sequence>MANFYADMADMARGLLAPTSQGGLGQGVIVLTRKTPGVPGPNPWDPVETVTQSETLSGAVRGVSQKLVGTDFGGTVVQASDRQAICAVPALQYQAGDVLSIDGVPVHIIAFSNIPPAGTPSAVRFIIKG</sequence>
<dbReference type="EMBL" id="CP125947">
    <property type="protein sequence ID" value="WHS67154.1"/>
    <property type="molecule type" value="Genomic_DNA"/>
</dbReference>
<dbReference type="Proteomes" id="UP001240697">
    <property type="component" value="Chromosome"/>
</dbReference>
<gene>
    <name evidence="1" type="ORF">QMY55_08565</name>
</gene>
<protein>
    <submittedName>
        <fullName evidence="1">Uncharacterized protein</fullName>
    </submittedName>
</protein>
<keyword evidence="2" id="KW-1185">Reference proteome</keyword>
<evidence type="ECO:0000313" key="1">
    <source>
        <dbReference type="EMBL" id="WHS67154.1"/>
    </source>
</evidence>
<proteinExistence type="predicted"/>
<organism evidence="1 2">
    <name type="scientific">Comamonas resistens</name>
    <dbReference type="NCBI Taxonomy" id="3046670"/>
    <lineage>
        <taxon>Bacteria</taxon>
        <taxon>Pseudomonadati</taxon>
        <taxon>Pseudomonadota</taxon>
        <taxon>Betaproteobacteria</taxon>
        <taxon>Burkholderiales</taxon>
        <taxon>Comamonadaceae</taxon>
        <taxon>Comamonas</taxon>
    </lineage>
</organism>